<dbReference type="Pfam" id="PF14319">
    <property type="entry name" value="Zn_Tnp_IS91"/>
    <property type="match status" value="1"/>
</dbReference>
<name>A0A117N3T7_RHILI</name>
<dbReference type="InterPro" id="IPR054832">
    <property type="entry name" value="transpos_IS91"/>
</dbReference>
<dbReference type="AlphaFoldDB" id="A0A117N3T7"/>
<proteinExistence type="predicted"/>
<dbReference type="GO" id="GO:0006313">
    <property type="term" value="P:DNA transposition"/>
    <property type="evidence" value="ECO:0007669"/>
    <property type="project" value="InterPro"/>
</dbReference>
<sequence>MPARLEVADIFRRHGEAYRQAHDGHLGRVERRVMSAIEFCRTAELGGHVEGCRSCGAIRVAYNSCRNRHCPKCQGQACRQWLAARQAELLPVAYFHVVFTLPAEIAAIAFQNKTALYTILFKVAAETLRTIAADRRHLGAEIGLIAVLHSWGQTLTYHPHLHCIVPGGGVSPDGTRWISCRPGFFLPVRVLSRLFRRRFLEELRAAFDAHSLKFFGDLAGLTEPAAFTGLLAKARRLDWVVYAKPPFGGPEQVLSYLGRYTHRVAVANSRLVGMDDDRVAFRWRDYRHGGRTKVMTIDAHEFIRRFLLHTLPDGFHRIRHYGFLANGHRAARLDLCRRLLASPQQDDIEPEAKSAAATAERLAATHRCPCCGATMTTLAIWRCGQAPPSSFWNDTS</sequence>
<dbReference type="EMBL" id="LPWA01000098">
    <property type="protein sequence ID" value="KUM27171.1"/>
    <property type="molecule type" value="Genomic_DNA"/>
</dbReference>
<dbReference type="GO" id="GO:0003677">
    <property type="term" value="F:DNA binding"/>
    <property type="evidence" value="ECO:0007669"/>
    <property type="project" value="InterPro"/>
</dbReference>
<accession>A0A117N3T7</accession>
<reference evidence="3 4" key="1">
    <citation type="submission" date="2015-12" db="EMBL/GenBank/DDBJ databases">
        <title>Draft genome sequence of Mesorhizobium sp. UFLA 01-765, a multitolerant efficient symbiont and plant-growth promoting strain isolated from Zn-mining soil using Leucaena leucocephala as a trap plant.</title>
        <authorList>
            <person name="Rangel W.M."/>
            <person name="Thijs S."/>
            <person name="Longatti S.M."/>
            <person name="Moreira F.M."/>
            <person name="Weyens N."/>
            <person name="Vangronsveld J."/>
            <person name="Van Hamme J.D."/>
            <person name="Bottos E.M."/>
            <person name="Rineau F."/>
        </authorList>
    </citation>
    <scope>NUCLEOTIDE SEQUENCE [LARGE SCALE GENOMIC DNA]</scope>
    <source>
        <strain evidence="3 4">UFLA 01-765</strain>
    </source>
</reference>
<dbReference type="NCBIfam" id="NF033538">
    <property type="entry name" value="transpos_IS91"/>
    <property type="match status" value="1"/>
</dbReference>
<gene>
    <name evidence="3" type="ORF">AU467_01870</name>
</gene>
<evidence type="ECO:0000259" key="1">
    <source>
        <dbReference type="Pfam" id="PF04986"/>
    </source>
</evidence>
<dbReference type="GO" id="GO:0004803">
    <property type="term" value="F:transposase activity"/>
    <property type="evidence" value="ECO:0007669"/>
    <property type="project" value="InterPro"/>
</dbReference>
<dbReference type="Proteomes" id="UP000053176">
    <property type="component" value="Unassembled WGS sequence"/>
</dbReference>
<dbReference type="OrthoDB" id="6979325at2"/>
<feature type="domain" description="Transposase zinc-binding" evidence="2">
    <location>
        <begin position="10"/>
        <end position="101"/>
    </location>
</feature>
<dbReference type="InterPro" id="IPR007069">
    <property type="entry name" value="Transposase_32"/>
</dbReference>
<evidence type="ECO:0000259" key="2">
    <source>
        <dbReference type="Pfam" id="PF14319"/>
    </source>
</evidence>
<dbReference type="Pfam" id="PF04986">
    <property type="entry name" value="Y2_Tnp"/>
    <property type="match status" value="1"/>
</dbReference>
<protein>
    <submittedName>
        <fullName evidence="3">Transposase</fullName>
    </submittedName>
</protein>
<evidence type="ECO:0000313" key="3">
    <source>
        <dbReference type="EMBL" id="KUM27171.1"/>
    </source>
</evidence>
<dbReference type="InterPro" id="IPR026889">
    <property type="entry name" value="Zn_Tnp"/>
</dbReference>
<comment type="caution">
    <text evidence="3">The sequence shown here is derived from an EMBL/GenBank/DDBJ whole genome shotgun (WGS) entry which is preliminary data.</text>
</comment>
<evidence type="ECO:0000313" key="4">
    <source>
        <dbReference type="Proteomes" id="UP000053176"/>
    </source>
</evidence>
<feature type="domain" description="Transposase IS801/IS1294" evidence="1">
    <location>
        <begin position="143"/>
        <end position="327"/>
    </location>
</feature>
<dbReference type="PANTHER" id="PTHR37023:SF1">
    <property type="entry name" value="ISSOD25 TRANSPOSASE TNPA_ISSOD25"/>
    <property type="match status" value="1"/>
</dbReference>
<dbReference type="PANTHER" id="PTHR37023">
    <property type="entry name" value="TRANSPOSASE"/>
    <property type="match status" value="1"/>
</dbReference>
<organism evidence="3 4">
    <name type="scientific">Rhizobium loti</name>
    <name type="common">Mesorhizobium loti</name>
    <dbReference type="NCBI Taxonomy" id="381"/>
    <lineage>
        <taxon>Bacteria</taxon>
        <taxon>Pseudomonadati</taxon>
        <taxon>Pseudomonadota</taxon>
        <taxon>Alphaproteobacteria</taxon>
        <taxon>Hyphomicrobiales</taxon>
        <taxon>Phyllobacteriaceae</taxon>
        <taxon>Mesorhizobium</taxon>
    </lineage>
</organism>